<organism evidence="1">
    <name type="scientific">marine sediment metagenome</name>
    <dbReference type="NCBI Taxonomy" id="412755"/>
    <lineage>
        <taxon>unclassified sequences</taxon>
        <taxon>metagenomes</taxon>
        <taxon>ecological metagenomes</taxon>
    </lineage>
</organism>
<accession>A0A0F9N4T7</accession>
<name>A0A0F9N4T7_9ZZZZ</name>
<comment type="caution">
    <text evidence="1">The sequence shown here is derived from an EMBL/GenBank/DDBJ whole genome shotgun (WGS) entry which is preliminary data.</text>
</comment>
<sequence length="271" mass="31230">MIVTVLRRRLIFAPIKPSSVIKHFDGIEHIFSFYNLAREYLPEDVDKLMLKEYSTAAGEFVKLFSKRYFPIMRNRHYYYGERVESGILKSVTKNVVVEWHGMREWEYDSGGQMSSGRLLASVICVCPIEEGSRIPVLERFQKLVGDNFKLPVEGLPLAQVETALADSPYPGLLLWCRWLFSQTGNVWLGTAGRSPSPDWDRETVDQLAADWVNYPGMAAQMAEFDKWLKVDVKKRSAEILKYIRTRPKSLAEVFVGRSRDWNELPQEGNND</sequence>
<protein>
    <submittedName>
        <fullName evidence="1">Uncharacterized protein</fullName>
    </submittedName>
</protein>
<evidence type="ECO:0000313" key="1">
    <source>
        <dbReference type="EMBL" id="KKN14590.1"/>
    </source>
</evidence>
<proteinExistence type="predicted"/>
<dbReference type="AlphaFoldDB" id="A0A0F9N4T7"/>
<gene>
    <name evidence="1" type="ORF">LCGC14_0994510</name>
</gene>
<reference evidence="1" key="1">
    <citation type="journal article" date="2015" name="Nature">
        <title>Complex archaea that bridge the gap between prokaryotes and eukaryotes.</title>
        <authorList>
            <person name="Spang A."/>
            <person name="Saw J.H."/>
            <person name="Jorgensen S.L."/>
            <person name="Zaremba-Niedzwiedzka K."/>
            <person name="Martijn J."/>
            <person name="Lind A.E."/>
            <person name="van Eijk R."/>
            <person name="Schleper C."/>
            <person name="Guy L."/>
            <person name="Ettema T.J."/>
        </authorList>
    </citation>
    <scope>NUCLEOTIDE SEQUENCE</scope>
</reference>
<dbReference type="EMBL" id="LAZR01003801">
    <property type="protein sequence ID" value="KKN14590.1"/>
    <property type="molecule type" value="Genomic_DNA"/>
</dbReference>